<sequence length="357" mass="38255">MHRILAVALSLVIASPAAGDVGRCPISADFIADPEIIETSVPLAGVEVLSTTHRSFVRGAMVSIECTEIDPDSVFPGASDEQILRNYLRFWSIEPFSDATEGLSRGQTPVPHIVMTGTKTIQGIEVTYSYRLFRFPSSFALVAVGMPLDTIDTADVERFLSSIQLAGQDTETGDLELFEIVRDGHISDLRQALQNGTWSEADLSKALVAAAGLNRPAEAQLLLDAGADPNHEVMGSSVIVTATRENSVAVLELLLRNGADPNRSAMFEWSPLHHAILPDGSRYQALQALIQAGSDLDARTSLQVTPLHRAAGFCDRRAVGMLLDAGADPSLTEQYGRTAYQRSVEAGCSGVGGLRPN</sequence>
<proteinExistence type="predicted"/>
<dbReference type="PANTHER" id="PTHR24189">
    <property type="entry name" value="MYOTROPHIN"/>
    <property type="match status" value="1"/>
</dbReference>
<feature type="repeat" description="ANK" evidence="3">
    <location>
        <begin position="234"/>
        <end position="266"/>
    </location>
</feature>
<feature type="repeat" description="ANK" evidence="3">
    <location>
        <begin position="302"/>
        <end position="334"/>
    </location>
</feature>
<protein>
    <recommendedName>
        <fullName evidence="5">Peptidase A2 domain-containing protein</fullName>
    </recommendedName>
</protein>
<dbReference type="InterPro" id="IPR036770">
    <property type="entry name" value="Ankyrin_rpt-contain_sf"/>
</dbReference>
<organism evidence="6 7">
    <name type="scientific">Halovulum marinum</name>
    <dbReference type="NCBI Taxonomy" id="2662447"/>
    <lineage>
        <taxon>Bacteria</taxon>
        <taxon>Pseudomonadati</taxon>
        <taxon>Pseudomonadota</taxon>
        <taxon>Alphaproteobacteria</taxon>
        <taxon>Rhodobacterales</taxon>
        <taxon>Paracoccaceae</taxon>
        <taxon>Halovulum</taxon>
    </lineage>
</organism>
<keyword evidence="1" id="KW-0677">Repeat</keyword>
<gene>
    <name evidence="6" type="ORF">GE300_21565</name>
</gene>
<evidence type="ECO:0000259" key="5">
    <source>
        <dbReference type="PROSITE" id="PS50175"/>
    </source>
</evidence>
<evidence type="ECO:0000313" key="6">
    <source>
        <dbReference type="EMBL" id="MSU92134.1"/>
    </source>
</evidence>
<dbReference type="PANTHER" id="PTHR24189:SF50">
    <property type="entry name" value="ANKYRIN REPEAT AND SOCS BOX PROTEIN 2"/>
    <property type="match status" value="1"/>
</dbReference>
<evidence type="ECO:0000256" key="2">
    <source>
        <dbReference type="ARBA" id="ARBA00023043"/>
    </source>
</evidence>
<accession>A0A6L5Z7Q6</accession>
<dbReference type="EMBL" id="WIND01000044">
    <property type="protein sequence ID" value="MSU92134.1"/>
    <property type="molecule type" value="Genomic_DNA"/>
</dbReference>
<reference evidence="6 7" key="1">
    <citation type="submission" date="2019-10" db="EMBL/GenBank/DDBJ databases">
        <title>Cognatihalovulum marinum gen. nov. sp. nov., a new member of the family Rhodobacteraceae isolated from deep seawater of the Northwest Indian Ocean.</title>
        <authorList>
            <person name="Ruan C."/>
            <person name="Wang J."/>
            <person name="Zheng X."/>
            <person name="Song L."/>
            <person name="Zhu Y."/>
            <person name="Huang Y."/>
            <person name="Lu Z."/>
            <person name="Du W."/>
            <person name="Huang L."/>
            <person name="Dai X."/>
        </authorList>
    </citation>
    <scope>NUCLEOTIDE SEQUENCE [LARGE SCALE GENOMIC DNA]</scope>
    <source>
        <strain evidence="6 7">2CG4</strain>
    </source>
</reference>
<dbReference type="PROSITE" id="PS50088">
    <property type="entry name" value="ANK_REPEAT"/>
    <property type="match status" value="2"/>
</dbReference>
<evidence type="ECO:0000256" key="3">
    <source>
        <dbReference type="PROSITE-ProRule" id="PRU00023"/>
    </source>
</evidence>
<dbReference type="InterPro" id="IPR050745">
    <property type="entry name" value="Multifunctional_regulatory"/>
</dbReference>
<evidence type="ECO:0000256" key="1">
    <source>
        <dbReference type="ARBA" id="ARBA00022737"/>
    </source>
</evidence>
<dbReference type="InterPro" id="IPR002110">
    <property type="entry name" value="Ankyrin_rpt"/>
</dbReference>
<feature type="chain" id="PRO_5026657945" description="Peptidase A2 domain-containing protein" evidence="4">
    <location>
        <begin position="20"/>
        <end position="357"/>
    </location>
</feature>
<evidence type="ECO:0000313" key="7">
    <source>
        <dbReference type="Proteomes" id="UP000474957"/>
    </source>
</evidence>
<dbReference type="GO" id="GO:0004190">
    <property type="term" value="F:aspartic-type endopeptidase activity"/>
    <property type="evidence" value="ECO:0007669"/>
    <property type="project" value="InterPro"/>
</dbReference>
<dbReference type="SMART" id="SM00248">
    <property type="entry name" value="ANK"/>
    <property type="match status" value="4"/>
</dbReference>
<dbReference type="PROSITE" id="PS50175">
    <property type="entry name" value="ASP_PROT_RETROV"/>
    <property type="match status" value="1"/>
</dbReference>
<dbReference type="InterPro" id="IPR001995">
    <property type="entry name" value="Peptidase_A2_cat"/>
</dbReference>
<keyword evidence="4" id="KW-0732">Signal</keyword>
<feature type="domain" description="Peptidase A2" evidence="5">
    <location>
        <begin position="319"/>
        <end position="357"/>
    </location>
</feature>
<comment type="caution">
    <text evidence="6">The sequence shown here is derived from an EMBL/GenBank/DDBJ whole genome shotgun (WGS) entry which is preliminary data.</text>
</comment>
<evidence type="ECO:0000256" key="4">
    <source>
        <dbReference type="SAM" id="SignalP"/>
    </source>
</evidence>
<feature type="signal peptide" evidence="4">
    <location>
        <begin position="1"/>
        <end position="19"/>
    </location>
</feature>
<dbReference type="Pfam" id="PF00023">
    <property type="entry name" value="Ank"/>
    <property type="match status" value="1"/>
</dbReference>
<keyword evidence="2 3" id="KW-0040">ANK repeat</keyword>
<dbReference type="Gene3D" id="1.25.40.20">
    <property type="entry name" value="Ankyrin repeat-containing domain"/>
    <property type="match status" value="2"/>
</dbReference>
<keyword evidence="7" id="KW-1185">Reference proteome</keyword>
<dbReference type="SUPFAM" id="SSF48403">
    <property type="entry name" value="Ankyrin repeat"/>
    <property type="match status" value="1"/>
</dbReference>
<dbReference type="GO" id="GO:0006508">
    <property type="term" value="P:proteolysis"/>
    <property type="evidence" value="ECO:0007669"/>
    <property type="project" value="InterPro"/>
</dbReference>
<dbReference type="AlphaFoldDB" id="A0A6L5Z7Q6"/>
<dbReference type="Proteomes" id="UP000474957">
    <property type="component" value="Unassembled WGS sequence"/>
</dbReference>
<dbReference type="RefSeq" id="WP_154449647.1">
    <property type="nucleotide sequence ID" value="NZ_WIND01000044.1"/>
</dbReference>
<name>A0A6L5Z7Q6_9RHOB</name>